<feature type="transmembrane region" description="Helical" evidence="3">
    <location>
        <begin position="20"/>
        <end position="44"/>
    </location>
</feature>
<evidence type="ECO:0000256" key="2">
    <source>
        <dbReference type="SAM" id="MobiDB-lite"/>
    </source>
</evidence>
<keyword evidence="3" id="KW-0472">Membrane</keyword>
<keyword evidence="1" id="KW-0175">Coiled coil</keyword>
<name>A0A1A8Y089_9RHOO</name>
<feature type="compositionally biased region" description="Basic and acidic residues" evidence="2">
    <location>
        <begin position="90"/>
        <end position="106"/>
    </location>
</feature>
<proteinExistence type="predicted"/>
<reference evidence="4 5" key="1">
    <citation type="submission" date="2016-06" db="EMBL/GenBank/DDBJ databases">
        <authorList>
            <person name="Kjaerup R.B."/>
            <person name="Dalgaard T.S."/>
            <person name="Juul-Madsen H.R."/>
        </authorList>
    </citation>
    <scope>NUCLEOTIDE SEQUENCE [LARGE SCALE GENOMIC DNA]</scope>
    <source>
        <strain evidence="4">2</strain>
    </source>
</reference>
<feature type="compositionally biased region" description="Basic and acidic residues" evidence="2">
    <location>
        <begin position="117"/>
        <end position="127"/>
    </location>
</feature>
<evidence type="ECO:0000313" key="4">
    <source>
        <dbReference type="EMBL" id="SBT10594.1"/>
    </source>
</evidence>
<evidence type="ECO:0000256" key="3">
    <source>
        <dbReference type="SAM" id="Phobius"/>
    </source>
</evidence>
<keyword evidence="5" id="KW-1185">Reference proteome</keyword>
<feature type="coiled-coil region" evidence="1">
    <location>
        <begin position="56"/>
        <end position="90"/>
    </location>
</feature>
<dbReference type="AlphaFoldDB" id="A0A1A8Y089"/>
<keyword evidence="3" id="KW-0812">Transmembrane</keyword>
<sequence length="178" mass="18918">MTPHSEEPEIAAEPPVAKSNISLVVVLSTSLGILLTVLAAGAYLHFQKSSAMESELAAANDVLKEKNLLLDEMKAQIEVLSKQVHVLKEHSVARSHTVRENDKNAESADPAAGSVEDASKSPGEKGKTVSPETPDAQSAKKKKPEAENCELVGKSPEEQAATLRRCVGMMDAPKGALR</sequence>
<feature type="region of interest" description="Disordered" evidence="2">
    <location>
        <begin position="90"/>
        <end position="178"/>
    </location>
</feature>
<evidence type="ECO:0000256" key="1">
    <source>
        <dbReference type="SAM" id="Coils"/>
    </source>
</evidence>
<dbReference type="EMBL" id="FLQY01000359">
    <property type="protein sequence ID" value="SBT10594.1"/>
    <property type="molecule type" value="Genomic_DNA"/>
</dbReference>
<protein>
    <submittedName>
        <fullName evidence="4">Uncharacterized protein</fullName>
    </submittedName>
</protein>
<dbReference type="Proteomes" id="UP000199600">
    <property type="component" value="Unassembled WGS sequence"/>
</dbReference>
<keyword evidence="3" id="KW-1133">Transmembrane helix</keyword>
<organism evidence="4 5">
    <name type="scientific">Candidatus Propionivibrio aalborgensis</name>
    <dbReference type="NCBI Taxonomy" id="1860101"/>
    <lineage>
        <taxon>Bacteria</taxon>
        <taxon>Pseudomonadati</taxon>
        <taxon>Pseudomonadota</taxon>
        <taxon>Betaproteobacteria</taxon>
        <taxon>Rhodocyclales</taxon>
        <taxon>Rhodocyclaceae</taxon>
        <taxon>Propionivibrio</taxon>
    </lineage>
</organism>
<evidence type="ECO:0000313" key="5">
    <source>
        <dbReference type="Proteomes" id="UP000199600"/>
    </source>
</evidence>
<accession>A0A1A8Y089</accession>
<gene>
    <name evidence="4" type="ORF">PROAA_570012</name>
</gene>
<dbReference type="RefSeq" id="WP_186412172.1">
    <property type="nucleotide sequence ID" value="NZ_FLQY01000359.1"/>
</dbReference>